<dbReference type="EMBL" id="LRGB01001581">
    <property type="protein sequence ID" value="KZS11488.1"/>
    <property type="molecule type" value="Genomic_DNA"/>
</dbReference>
<gene>
    <name evidence="4" type="ORF">APZ42_024250</name>
</gene>
<evidence type="ECO:0000259" key="3">
    <source>
        <dbReference type="PROSITE" id="PS50837"/>
    </source>
</evidence>
<sequence length="2254" mass="260079">MASNNEQDSSPSFVGDDGISQSNRISSSTATVSPARNVGEKTKKPPDATHGLKFESKLLTLFCVRALGAGYKFKLSREREDLGGKFDDVIFQYQVLDDTSEGKHWRYRYLQAKHKQNESDKINATHLLNDNDKGDFSLPKYFRSFCMIRRRGEDIHDCILCTNIGFDLNNFQEKGIELVSIDDQPEDILEFGPQTLRYKLKFTEELRRKALNEWSDIDHLAKKLQTCAGDKQTTDTRNGGIFSRYHVALIEEKVIDSATKKFHEDFVNGKESLSNGVQQLRQTLNNLAENDWKNWEFKLNNTFGRQSNDKINPLPLKISEEDLDAFLGKFVFVVNMPNEEQFEAILQTHDVSKYYPKDKCEQQTNRLLHKVSAKFSNNFTLTSEEAKKILLDGVTNISSQHQAKLENEVGFNDVAKNDMAIKLKDFLDSSEMFKRITTSSPRYTTVKVFSAIPILKQEYQAAISHLVTSSSQLEDTERWKNILKLPVDSGHFLLVVCDDGEKPLQDEQYVKQFLGEEGKTKRYKVIVISRKKAEIADYVSDEINYAQLDESFKQKILSKIVSFQTQNKSVERLIGTKPEEVFDSLEEMLDPEGGRISIPSFDTSRFEKSLYIKRRVKFAFDKNFYAELANRLNCTVEKVSGECRISIQGQIEWMVDGQRRKEIWENITKMNDQTSGSTEEDDYLINLINVDEERKEQPVVIICGVAGTGKSTLLSHYYSEIKKKKSDCWVIRLNLVQHCDAIMKLDRRRPDLTEFLIHHLRVIDGQSPFSRSLLKRRFETGDRIVFMFDGYDEISNKCQEIAIQLMKVIQKKKGVQLYVTTRTHTAHHLQYELCQLAYYLENFNENDQICNLASYWTKESQLPKEGAIMEFAESLVRRVSETLKDEERAFIGIPLQCRILAECYHQNVGDIVRSNALNDATPQSGESISQKLLALLDNQKFDLISLYSQLMDTKRKVFREEKTNTPIGNQIVADAIEFWIKKIESRLTKLAVKTIITEPNVLEMFWPRKSSYKSSDDLDREEKILAENSLKFGLTFSSADGMRPEFLHRTFAEYLVAKHLYEGFHLDDKRHNKLLENESIRKLILNKILVLKQYDGVQVFFDCMVKHVVDEDEEWRNQIDRRQLPHRLKKLTENLFTQFLRSYPPIWSYDIIRHSIIYNRHTFKADVKNALNFSLLNGKGNIFLLLCDCLDATFEREQIHWAMCTSFIIQHISMTLFKENKLFKRFINYFDINSASPSMFRVIKQFIEGMFRYYYREMGMSFWYRDEHHQTMSDLLQFLKNQPVAFDKYLESVSEYMINPINPILELLMGSDNYRSHLETFLKLLSKSTAYSDDIKFAKMLMKVFCSKEHLMPGQIAKTLAVLHGLGRSTLLVQLYGVFSEVLAVKPEAFQTLYQPRRLEKEDVIPTDLDKFLETDSYGMTRLHRAAFYGDVEILDQMLERFGQLELDDEAKQAVRQVLLEGYTPFYFAAAKSHEKVCSSLLVFVKDDALTDELTLFNGFIHRSLNRAMESENVEMFQLILKVVKKELGHEYLLDLLVATGAMTSSFPSIPIFNKCRSEKVFNAMAKIIVNRDGTVDYKCLNDLIFKGKQLARNALQYVDAEHLQGLLSVEGADTFTKRVFDASDTCDGFHQLSKMVKNFNQTQLLDFVKMITLKGDTKIVKSSWSRTVSTVFLSDPKYRDMFIEHFFDDYTTDDLVFTENDDGTTTVHAERAVPRNSFWGDLLSRNTGRNSPDISSILECLTCVSDKLGGDYAQELLLHQDDRGYVVIHLHQETVKLMLKRLPENSQEEVKQKWKENVPPMTKDSFFHSTNQSRTVVIANHCSDVLQFYLDYGSEVQLNECVNILTSVRLIDGQQRSVWSYIFEHCEVTRTNELLKSVLETFGREAVKKLLLHEMDQFPLILKAPSWGEDIDGRLETLPKEIQNDIQQTVERKAAQLIDEVFLDHKTYFEVPREQFPREKYKKRLNILVFVLKYSNAQQLEQFVENITTLQVSAGIAGIWPIVQPTLSIWAEILIHPCDETTTNNVATMNIILECVSQRLGTNAVKELVLHKIDDKPVIYYPAVRGEERMVEAMLAHLDAKNRKEIQRQVNKFLDTTFEVPFDGGFTTAMKIWKGEAMLYGLALTKDGHVDPNVLAKWVRQASLRGLSGEDAAKLAAYKLIMSQEHSKAWYRIGATRVFSGSKKVQPQLSMKLKEVYDAINEHPETENLSLLPDNISKTKAIIAFHAIACAVPENIGKFPVRIVRSWMATTCN</sequence>
<feature type="region of interest" description="Disordered" evidence="2">
    <location>
        <begin position="1"/>
        <end position="49"/>
    </location>
</feature>
<accession>A0A164UM51</accession>
<dbReference type="Gene3D" id="3.40.50.300">
    <property type="entry name" value="P-loop containing nucleotide triphosphate hydrolases"/>
    <property type="match status" value="1"/>
</dbReference>
<protein>
    <recommendedName>
        <fullName evidence="3">NACHT domain-containing protein</fullName>
    </recommendedName>
</protein>
<dbReference type="Pfam" id="PF05729">
    <property type="entry name" value="NACHT"/>
    <property type="match status" value="1"/>
</dbReference>
<evidence type="ECO:0000256" key="2">
    <source>
        <dbReference type="SAM" id="MobiDB-lite"/>
    </source>
</evidence>
<dbReference type="PANTHER" id="PTHR46312:SF2">
    <property type="entry name" value="NUCLEOTIDE-BINDING OLIGOMERIZATION DOMAIN-CONTAINING PROTEIN 2-LIKE"/>
    <property type="match status" value="1"/>
</dbReference>
<dbReference type="PROSITE" id="PS50837">
    <property type="entry name" value="NACHT"/>
    <property type="match status" value="1"/>
</dbReference>
<reference evidence="4 5" key="1">
    <citation type="submission" date="2016-03" db="EMBL/GenBank/DDBJ databases">
        <title>EvidentialGene: Evidence-directed Construction of Genes on Genomes.</title>
        <authorList>
            <person name="Gilbert D.G."/>
            <person name="Choi J.-H."/>
            <person name="Mockaitis K."/>
            <person name="Colbourne J."/>
            <person name="Pfrender M."/>
        </authorList>
    </citation>
    <scope>NUCLEOTIDE SEQUENCE [LARGE SCALE GENOMIC DNA]</scope>
    <source>
        <strain evidence="4 5">Xinb3</strain>
        <tissue evidence="4">Complete organism</tissue>
    </source>
</reference>
<feature type="compositionally biased region" description="Basic and acidic residues" evidence="2">
    <location>
        <begin position="38"/>
        <end position="49"/>
    </location>
</feature>
<dbReference type="InterPro" id="IPR027417">
    <property type="entry name" value="P-loop_NTPase"/>
</dbReference>
<dbReference type="InterPro" id="IPR007111">
    <property type="entry name" value="NACHT_NTPase"/>
</dbReference>
<evidence type="ECO:0000313" key="5">
    <source>
        <dbReference type="Proteomes" id="UP000076858"/>
    </source>
</evidence>
<evidence type="ECO:0000256" key="1">
    <source>
        <dbReference type="PROSITE-ProRule" id="PRU00023"/>
    </source>
</evidence>
<keyword evidence="1" id="KW-0040">ANK repeat</keyword>
<dbReference type="Proteomes" id="UP000076858">
    <property type="component" value="Unassembled WGS sequence"/>
</dbReference>
<dbReference type="PROSITE" id="PS50088">
    <property type="entry name" value="ANK_REPEAT"/>
    <property type="match status" value="1"/>
</dbReference>
<dbReference type="Gene3D" id="1.25.40.20">
    <property type="entry name" value="Ankyrin repeat-containing domain"/>
    <property type="match status" value="1"/>
</dbReference>
<dbReference type="SMART" id="SM00248">
    <property type="entry name" value="ANK"/>
    <property type="match status" value="2"/>
</dbReference>
<name>A0A164UM51_9CRUS</name>
<feature type="compositionally biased region" description="Polar residues" evidence="2">
    <location>
        <begin position="19"/>
        <end position="34"/>
    </location>
</feature>
<proteinExistence type="predicted"/>
<dbReference type="PANTHER" id="PTHR46312">
    <property type="entry name" value="NACHT DOMAIN-CONTAINING PROTEIN"/>
    <property type="match status" value="1"/>
</dbReference>
<comment type="caution">
    <text evidence="4">The sequence shown here is derived from an EMBL/GenBank/DDBJ whole genome shotgun (WGS) entry which is preliminary data.</text>
</comment>
<dbReference type="InterPro" id="IPR002110">
    <property type="entry name" value="Ankyrin_rpt"/>
</dbReference>
<dbReference type="SUPFAM" id="SSF52540">
    <property type="entry name" value="P-loop containing nucleoside triphosphate hydrolases"/>
    <property type="match status" value="1"/>
</dbReference>
<dbReference type="InterPro" id="IPR036770">
    <property type="entry name" value="Ankyrin_rpt-contain_sf"/>
</dbReference>
<evidence type="ECO:0000313" key="4">
    <source>
        <dbReference type="EMBL" id="KZS11488.1"/>
    </source>
</evidence>
<keyword evidence="5" id="KW-1185">Reference proteome</keyword>
<feature type="domain" description="NACHT" evidence="3">
    <location>
        <begin position="698"/>
        <end position="823"/>
    </location>
</feature>
<dbReference type="SUPFAM" id="SSF48403">
    <property type="entry name" value="Ankyrin repeat"/>
    <property type="match status" value="1"/>
</dbReference>
<feature type="compositionally biased region" description="Polar residues" evidence="2">
    <location>
        <begin position="1"/>
        <end position="12"/>
    </location>
</feature>
<organism evidence="4 5">
    <name type="scientific">Daphnia magna</name>
    <dbReference type="NCBI Taxonomy" id="35525"/>
    <lineage>
        <taxon>Eukaryota</taxon>
        <taxon>Metazoa</taxon>
        <taxon>Ecdysozoa</taxon>
        <taxon>Arthropoda</taxon>
        <taxon>Crustacea</taxon>
        <taxon>Branchiopoda</taxon>
        <taxon>Diplostraca</taxon>
        <taxon>Cladocera</taxon>
        <taxon>Anomopoda</taxon>
        <taxon>Daphniidae</taxon>
        <taxon>Daphnia</taxon>
    </lineage>
</organism>
<dbReference type="OrthoDB" id="6364794at2759"/>
<feature type="repeat" description="ANK" evidence="1">
    <location>
        <begin position="1418"/>
        <end position="1450"/>
    </location>
</feature>